<gene>
    <name evidence="2" type="ORF">METD_I4019</name>
</gene>
<dbReference type="KEGG" id="mdi:METDI4019"/>
<dbReference type="AlphaFoldDB" id="C7CCS4"/>
<evidence type="ECO:0000313" key="3">
    <source>
        <dbReference type="Proteomes" id="UP000008070"/>
    </source>
</evidence>
<dbReference type="EMBL" id="FP103042">
    <property type="protein sequence ID" value="CAX25654.1"/>
    <property type="molecule type" value="Genomic_DNA"/>
</dbReference>
<sequence>MLTRAALAATQSGAKPGMRTGNASNAGPPGGGWGSKCPRAPYISRIPLLCEAGFPG</sequence>
<dbReference type="Proteomes" id="UP000008070">
    <property type="component" value="Chromosome"/>
</dbReference>
<evidence type="ECO:0000313" key="2">
    <source>
        <dbReference type="EMBL" id="CAX25654.1"/>
    </source>
</evidence>
<dbReference type="HOGENOM" id="CLU_3009095_0_0_5"/>
<feature type="region of interest" description="Disordered" evidence="1">
    <location>
        <begin position="1"/>
        <end position="34"/>
    </location>
</feature>
<name>C7CCS4_METED</name>
<accession>C7CCS4</accession>
<organism evidence="2 3">
    <name type="scientific">Methylorubrum extorquens (strain DSM 6343 / CIP 106787 / DM4)</name>
    <name type="common">Methylobacterium extorquens</name>
    <dbReference type="NCBI Taxonomy" id="661410"/>
    <lineage>
        <taxon>Bacteria</taxon>
        <taxon>Pseudomonadati</taxon>
        <taxon>Pseudomonadota</taxon>
        <taxon>Alphaproteobacteria</taxon>
        <taxon>Hyphomicrobiales</taxon>
        <taxon>Methylobacteriaceae</taxon>
        <taxon>Methylorubrum</taxon>
    </lineage>
</organism>
<reference evidence="3" key="1">
    <citation type="journal article" date="2009" name="PLoS ONE">
        <title>Methylobacterium genome sequences: a reference blueprint to investigate microbial metabolism of C1 compounds from natural and industrial sources.</title>
        <authorList>
            <person name="Vuilleumier S."/>
            <person name="Chistoserdova L."/>
            <person name="Lee M.-C."/>
            <person name="Bringel F."/>
            <person name="Lajus A."/>
            <person name="Zhou Y."/>
            <person name="Gourion B."/>
            <person name="Barbe V."/>
            <person name="Chang J."/>
            <person name="Cruveiller S."/>
            <person name="Dossat C."/>
            <person name="Gillett W."/>
            <person name="Gruffaz C."/>
            <person name="Haugen E."/>
            <person name="Hourcade E."/>
            <person name="Levy R."/>
            <person name="Mangenot S."/>
            <person name="Muller E."/>
            <person name="Nadalig T."/>
            <person name="Pagni M."/>
            <person name="Penny C."/>
            <person name="Peyraud R."/>
            <person name="Robinson D.G."/>
            <person name="Roche D."/>
            <person name="Rouy Z."/>
            <person name="Saenampechek C."/>
            <person name="Salvignol G."/>
            <person name="Vallenet D."/>
            <person name="Wu Z."/>
            <person name="Marx C.J."/>
            <person name="Vorholt J.A."/>
            <person name="Olson M.V."/>
            <person name="Kaul R."/>
            <person name="Weissenbach J."/>
            <person name="Medigue C."/>
            <person name="Lidstrom M.E."/>
        </authorList>
    </citation>
    <scope>NUCLEOTIDE SEQUENCE [LARGE SCALE GENOMIC DNA]</scope>
    <source>
        <strain evidence="3">DSM 6343 / CIP 106787 / DM4</strain>
    </source>
</reference>
<evidence type="ECO:0000256" key="1">
    <source>
        <dbReference type="SAM" id="MobiDB-lite"/>
    </source>
</evidence>
<proteinExistence type="predicted"/>
<protein>
    <submittedName>
        <fullName evidence="2">Uncharacterized protein</fullName>
    </submittedName>
</protein>